<proteinExistence type="inferred from homology"/>
<dbReference type="InterPro" id="IPR006571">
    <property type="entry name" value="TLDc_dom"/>
</dbReference>
<reference evidence="3 4" key="1">
    <citation type="submission" date="2022-12" db="EMBL/GenBank/DDBJ databases">
        <title>Chromosome-level genome of Tegillarca granosa.</title>
        <authorList>
            <person name="Kim J."/>
        </authorList>
    </citation>
    <scope>NUCLEOTIDE SEQUENCE [LARGE SCALE GENOMIC DNA]</scope>
    <source>
        <strain evidence="3">Teg-2019</strain>
        <tissue evidence="3">Adductor muscle</tissue>
    </source>
</reference>
<dbReference type="PROSITE" id="PS51886">
    <property type="entry name" value="TLDC"/>
    <property type="match status" value="1"/>
</dbReference>
<dbReference type="InterPro" id="IPR027417">
    <property type="entry name" value="P-loop_NTPase"/>
</dbReference>
<dbReference type="SUPFAM" id="SSF52540">
    <property type="entry name" value="P-loop containing nucleoside triphosphate hydrolases"/>
    <property type="match status" value="1"/>
</dbReference>
<dbReference type="PANTHER" id="PTHR14241:SF32">
    <property type="entry name" value="VWFA DOMAIN-CONTAINING PROTEIN-RELATED"/>
    <property type="match status" value="1"/>
</dbReference>
<comment type="similarity">
    <text evidence="1">Belongs to the IFI44 family.</text>
</comment>
<dbReference type="Gene3D" id="3.40.50.300">
    <property type="entry name" value="P-loop containing nucleotide triphosphate hydrolases"/>
    <property type="match status" value="1"/>
</dbReference>
<dbReference type="SMART" id="SM00584">
    <property type="entry name" value="TLDc"/>
    <property type="match status" value="1"/>
</dbReference>
<dbReference type="EMBL" id="JARBDR010000657">
    <property type="protein sequence ID" value="KAJ8309041.1"/>
    <property type="molecule type" value="Genomic_DNA"/>
</dbReference>
<accession>A0ABQ9EYL7</accession>
<keyword evidence="4" id="KW-1185">Reference proteome</keyword>
<feature type="domain" description="TLDc" evidence="2">
    <location>
        <begin position="1"/>
        <end position="174"/>
    </location>
</feature>
<name>A0ABQ9EYL7_TEGGR</name>
<evidence type="ECO:0000313" key="4">
    <source>
        <dbReference type="Proteomes" id="UP001217089"/>
    </source>
</evidence>
<evidence type="ECO:0000256" key="1">
    <source>
        <dbReference type="ARBA" id="ARBA00009243"/>
    </source>
</evidence>
<dbReference type="Proteomes" id="UP001217089">
    <property type="component" value="Unassembled WGS sequence"/>
</dbReference>
<sequence>MAGDLTDKDKKQLEKWIGGRQKFELLYKITRDGCSNATFHNLCNNKGPTVTVLYNTNQTVFGGYTSVSWNSGGNYIHDNNAFLFRLNYNGQFQPMKYQVSSPTNAIYGNASYGPTFGSGHDLYTFNGTINKSGTYYALNGGLSVGSGYNMQGHTAKEFANSSLQVTELEVYSVEEFPYNYPLEKPWRKSQEWNTRLMQELKESIETYKPMKELKIPQAKILLIGQVGAGKSSFFNTINSIFRGYITSQACSGNAEHSLTTVYRQYQIRNDNNGKPLNFRLCDTRGLEEDQGLDGHEICYLLDGNIPDRYQLAEEDISVVFKSPAVRDMVDKVSQIIGLPRAHILPLKNYEKEMELEDGINILALLTLKQILHFADDYLNFHDHQPIITC</sequence>
<protein>
    <recommendedName>
        <fullName evidence="2">TLDc domain-containing protein</fullName>
    </recommendedName>
</protein>
<dbReference type="PANTHER" id="PTHR14241">
    <property type="entry name" value="INTERFERON-INDUCED PROTEIN 44"/>
    <property type="match status" value="1"/>
</dbReference>
<dbReference type="Pfam" id="PF07534">
    <property type="entry name" value="TLD"/>
    <property type="match status" value="1"/>
</dbReference>
<organism evidence="3 4">
    <name type="scientific">Tegillarca granosa</name>
    <name type="common">Malaysian cockle</name>
    <name type="synonym">Anadara granosa</name>
    <dbReference type="NCBI Taxonomy" id="220873"/>
    <lineage>
        <taxon>Eukaryota</taxon>
        <taxon>Metazoa</taxon>
        <taxon>Spiralia</taxon>
        <taxon>Lophotrochozoa</taxon>
        <taxon>Mollusca</taxon>
        <taxon>Bivalvia</taxon>
        <taxon>Autobranchia</taxon>
        <taxon>Pteriomorphia</taxon>
        <taxon>Arcoida</taxon>
        <taxon>Arcoidea</taxon>
        <taxon>Arcidae</taxon>
        <taxon>Tegillarca</taxon>
    </lineage>
</organism>
<evidence type="ECO:0000313" key="3">
    <source>
        <dbReference type="EMBL" id="KAJ8309041.1"/>
    </source>
</evidence>
<gene>
    <name evidence="3" type="ORF">KUTeg_013915</name>
</gene>
<evidence type="ECO:0000259" key="2">
    <source>
        <dbReference type="PROSITE" id="PS51886"/>
    </source>
</evidence>
<dbReference type="CDD" id="cd00882">
    <property type="entry name" value="Ras_like_GTPase"/>
    <property type="match status" value="1"/>
</dbReference>
<comment type="caution">
    <text evidence="3">The sequence shown here is derived from an EMBL/GenBank/DDBJ whole genome shotgun (WGS) entry which is preliminary data.</text>
</comment>